<organism evidence="2 3">
    <name type="scientific">Saponaria officinalis</name>
    <name type="common">Common soapwort</name>
    <name type="synonym">Lychnis saponaria</name>
    <dbReference type="NCBI Taxonomy" id="3572"/>
    <lineage>
        <taxon>Eukaryota</taxon>
        <taxon>Viridiplantae</taxon>
        <taxon>Streptophyta</taxon>
        <taxon>Embryophyta</taxon>
        <taxon>Tracheophyta</taxon>
        <taxon>Spermatophyta</taxon>
        <taxon>Magnoliopsida</taxon>
        <taxon>eudicotyledons</taxon>
        <taxon>Gunneridae</taxon>
        <taxon>Pentapetalae</taxon>
        <taxon>Caryophyllales</taxon>
        <taxon>Caryophyllaceae</taxon>
        <taxon>Caryophylleae</taxon>
        <taxon>Saponaria</taxon>
    </lineage>
</organism>
<protein>
    <recommendedName>
        <fullName evidence="4">Polyprotein</fullName>
    </recommendedName>
</protein>
<gene>
    <name evidence="2" type="ORF">RND81_14G155300</name>
</gene>
<dbReference type="Proteomes" id="UP001443914">
    <property type="component" value="Unassembled WGS sequence"/>
</dbReference>
<feature type="region of interest" description="Disordered" evidence="1">
    <location>
        <begin position="197"/>
        <end position="219"/>
    </location>
</feature>
<dbReference type="PANTHER" id="PTHR34222">
    <property type="entry name" value="GAG_PRE-INTEGRS DOMAIN-CONTAINING PROTEIN"/>
    <property type="match status" value="1"/>
</dbReference>
<evidence type="ECO:0000256" key="1">
    <source>
        <dbReference type="SAM" id="MobiDB-lite"/>
    </source>
</evidence>
<sequence length="219" mass="24692">MAWDELENLNSLPTITKITTEIADYLAAKVAQGEERKLFQFLNGLDKQYGAVRSNILMKETLPLVDDTVSLLLQEEMQNNNLGGARPQENSALMGKGEIGRDRCTHCGRDNHKSDQCWEIKGYPVGHPKHKTSNFKMGYKNAQGGIYRQQRTYQGVKQPNYKRPTDPHVKTDEDELIAATGAATQQLENLLKQVPVNNPRRKSDGESEEEIDCNFPGLF</sequence>
<comment type="caution">
    <text evidence="2">The sequence shown here is derived from an EMBL/GenBank/DDBJ whole genome shotgun (WGS) entry which is preliminary data.</text>
</comment>
<reference evidence="2" key="1">
    <citation type="submission" date="2024-03" db="EMBL/GenBank/DDBJ databases">
        <title>WGS assembly of Saponaria officinalis var. Norfolk2.</title>
        <authorList>
            <person name="Jenkins J."/>
            <person name="Shu S."/>
            <person name="Grimwood J."/>
            <person name="Barry K."/>
            <person name="Goodstein D."/>
            <person name="Schmutz J."/>
            <person name="Leebens-Mack J."/>
            <person name="Osbourn A."/>
        </authorList>
    </citation>
    <scope>NUCLEOTIDE SEQUENCE [LARGE SCALE GENOMIC DNA]</scope>
    <source>
        <strain evidence="2">JIC</strain>
    </source>
</reference>
<keyword evidence="3" id="KW-1185">Reference proteome</keyword>
<name>A0AAW1GYA9_SAPOF</name>
<evidence type="ECO:0000313" key="2">
    <source>
        <dbReference type="EMBL" id="KAK9666039.1"/>
    </source>
</evidence>
<accession>A0AAW1GYA9</accession>
<dbReference type="EMBL" id="JBDFQZ010000014">
    <property type="protein sequence ID" value="KAK9666039.1"/>
    <property type="molecule type" value="Genomic_DNA"/>
</dbReference>
<evidence type="ECO:0008006" key="4">
    <source>
        <dbReference type="Google" id="ProtNLM"/>
    </source>
</evidence>
<proteinExistence type="predicted"/>
<evidence type="ECO:0000313" key="3">
    <source>
        <dbReference type="Proteomes" id="UP001443914"/>
    </source>
</evidence>
<dbReference type="PANTHER" id="PTHR34222:SF97">
    <property type="entry name" value="CATALYTIC REGION, PUTATIVE-RELATED"/>
    <property type="match status" value="1"/>
</dbReference>
<dbReference type="AlphaFoldDB" id="A0AAW1GYA9"/>